<dbReference type="PROSITE" id="PS50887">
    <property type="entry name" value="GGDEF"/>
    <property type="match status" value="1"/>
</dbReference>
<evidence type="ECO:0000259" key="4">
    <source>
        <dbReference type="PROSITE" id="PS50883"/>
    </source>
</evidence>
<evidence type="ECO:0000313" key="7">
    <source>
        <dbReference type="Proteomes" id="UP001209701"/>
    </source>
</evidence>
<evidence type="ECO:0000259" key="5">
    <source>
        <dbReference type="PROSITE" id="PS50887"/>
    </source>
</evidence>
<sequence length="819" mass="89469">MKPARILLVEDEAVIALELAMRLKSYGYVIVDTVVTGEQALLAAAALAPDLVLMDIMIQGPIDGIETARQLQLIRRMPVLFLSANSDTATVERARGVGGFGYLVKPFRGEELRSSIEMALERAQMHERLIQSEQWFAKSLQCIGDAVIATDVNALVRFMNPSAMRMTGWSLEQASGHPVDEVVTTVDANSGLARSSPVANALTAQPNLRLSATARLVNRHGHQLPVDESSAAILGETEELLGAVLVFRDVSVRQALTRALGDSEARFRALFEQTPMAMALLDYSAQVLLGNAALSRLMQCPPDVCLGQVLWQQCVATDQPLLNKHWTALREGAAQHACLELRWLQSGGAPIWLQLDIAGLELPSGDCWMVHLQDIDARKQAELALVRMAHFDSLTGLINRAWLLELGALACAEAQQKSSGFALILVNLDSFKTVNDSLGHAVGDQLLCTEAERLKDLVGSRGLVCRWGGDEYMLLLHADAGVVELSQLAERIVLSLGEPLLVGIDEARSSASLGLARYPLDGANIAELIVSADSAMHRAKQDGKRQYRFALGQDSESGLQQLRIEAQLWHALERQQLQVYYQPVLRHGRIESLEALLRWFHPELGSIGPDVFIPMAEQQGLILPIGDWVLREACRQLKQWHLGGRPDLCVAVNVSVRQLRGGGFVQTVAAALAESGLPPAKLELELTESWLMADPAGCAEVMHALRALGVSISVDDFGTGYSSLAYLKRLPVQRLKIDHTFMRDVPADPQTTCIVRAIISLARELQLDVVCEGIETPEQQNFVLGLGDLALQGFGLHRPAPAAELWPLLMGQAAFRTED</sequence>
<keyword evidence="1" id="KW-0597">Phosphoprotein</keyword>
<dbReference type="EMBL" id="JAJIRN010000008">
    <property type="protein sequence ID" value="MCV2369990.1"/>
    <property type="molecule type" value="Genomic_DNA"/>
</dbReference>
<dbReference type="InterPro" id="IPR029787">
    <property type="entry name" value="Nucleotide_cyclase"/>
</dbReference>
<feature type="domain" description="GGDEF" evidence="5">
    <location>
        <begin position="419"/>
        <end position="552"/>
    </location>
</feature>
<protein>
    <submittedName>
        <fullName evidence="6">EAL domain-containing protein</fullName>
    </submittedName>
</protein>
<dbReference type="CDD" id="cd17534">
    <property type="entry name" value="REC_DC-like"/>
    <property type="match status" value="1"/>
</dbReference>
<dbReference type="SMART" id="SM00448">
    <property type="entry name" value="REC"/>
    <property type="match status" value="1"/>
</dbReference>
<dbReference type="InterPro" id="IPR000014">
    <property type="entry name" value="PAS"/>
</dbReference>
<dbReference type="InterPro" id="IPR001789">
    <property type="entry name" value="Sig_transdc_resp-reg_receiver"/>
</dbReference>
<dbReference type="Pfam" id="PF00990">
    <property type="entry name" value="GGDEF"/>
    <property type="match status" value="1"/>
</dbReference>
<dbReference type="Gene3D" id="3.30.70.270">
    <property type="match status" value="1"/>
</dbReference>
<dbReference type="NCBIfam" id="TIGR00229">
    <property type="entry name" value="sensory_box"/>
    <property type="match status" value="2"/>
</dbReference>
<dbReference type="Gene3D" id="3.30.450.20">
    <property type="entry name" value="PAS domain"/>
    <property type="match status" value="2"/>
</dbReference>
<dbReference type="RefSeq" id="WP_263572578.1">
    <property type="nucleotide sequence ID" value="NZ_JAJIRN010000008.1"/>
</dbReference>
<dbReference type="InterPro" id="IPR001633">
    <property type="entry name" value="EAL_dom"/>
</dbReference>
<dbReference type="SMART" id="SM00086">
    <property type="entry name" value="PAC"/>
    <property type="match status" value="2"/>
</dbReference>
<dbReference type="SUPFAM" id="SSF52172">
    <property type="entry name" value="CheY-like"/>
    <property type="match status" value="1"/>
</dbReference>
<dbReference type="Pfam" id="PF00989">
    <property type="entry name" value="PAS"/>
    <property type="match status" value="1"/>
</dbReference>
<dbReference type="NCBIfam" id="TIGR00254">
    <property type="entry name" value="GGDEF"/>
    <property type="match status" value="1"/>
</dbReference>
<dbReference type="Proteomes" id="UP001209701">
    <property type="component" value="Unassembled WGS sequence"/>
</dbReference>
<reference evidence="6 7" key="1">
    <citation type="submission" date="2021-11" db="EMBL/GenBank/DDBJ databases">
        <authorList>
            <person name="Liang Q."/>
            <person name="Mou H."/>
            <person name="Liu Z."/>
        </authorList>
    </citation>
    <scope>NUCLEOTIDE SEQUENCE [LARGE SCALE GENOMIC DNA]</scope>
    <source>
        <strain evidence="6 7">CHU3</strain>
    </source>
</reference>
<dbReference type="Pfam" id="PF00072">
    <property type="entry name" value="Response_reg"/>
    <property type="match status" value="1"/>
</dbReference>
<dbReference type="PROSITE" id="PS50110">
    <property type="entry name" value="RESPONSE_REGULATORY"/>
    <property type="match status" value="1"/>
</dbReference>
<dbReference type="InterPro" id="IPR013656">
    <property type="entry name" value="PAS_4"/>
</dbReference>
<evidence type="ECO:0000259" key="2">
    <source>
        <dbReference type="PROSITE" id="PS50110"/>
    </source>
</evidence>
<dbReference type="SUPFAM" id="SSF55073">
    <property type="entry name" value="Nucleotide cyclase"/>
    <property type="match status" value="1"/>
</dbReference>
<dbReference type="CDD" id="cd00130">
    <property type="entry name" value="PAS"/>
    <property type="match status" value="1"/>
</dbReference>
<dbReference type="InterPro" id="IPR013767">
    <property type="entry name" value="PAS_fold"/>
</dbReference>
<gene>
    <name evidence="6" type="ORF">LNV07_18055</name>
</gene>
<evidence type="ECO:0000313" key="6">
    <source>
        <dbReference type="EMBL" id="MCV2369990.1"/>
    </source>
</evidence>
<dbReference type="InterPro" id="IPR035965">
    <property type="entry name" value="PAS-like_dom_sf"/>
</dbReference>
<feature type="domain" description="Response regulatory" evidence="2">
    <location>
        <begin position="5"/>
        <end position="120"/>
    </location>
</feature>
<comment type="caution">
    <text evidence="6">The sequence shown here is derived from an EMBL/GenBank/DDBJ whole genome shotgun (WGS) entry which is preliminary data.</text>
</comment>
<dbReference type="InterPro" id="IPR043128">
    <property type="entry name" value="Rev_trsase/Diguanyl_cyclase"/>
</dbReference>
<accession>A0ABT2YIX4</accession>
<dbReference type="Gene3D" id="3.40.50.2300">
    <property type="match status" value="1"/>
</dbReference>
<dbReference type="InterPro" id="IPR052155">
    <property type="entry name" value="Biofilm_reg_signaling"/>
</dbReference>
<dbReference type="SMART" id="SM00267">
    <property type="entry name" value="GGDEF"/>
    <property type="match status" value="1"/>
</dbReference>
<dbReference type="PROSITE" id="PS50883">
    <property type="entry name" value="EAL"/>
    <property type="match status" value="1"/>
</dbReference>
<dbReference type="CDD" id="cd01948">
    <property type="entry name" value="EAL"/>
    <property type="match status" value="1"/>
</dbReference>
<dbReference type="SMART" id="SM00091">
    <property type="entry name" value="PAS"/>
    <property type="match status" value="2"/>
</dbReference>
<evidence type="ECO:0000256" key="1">
    <source>
        <dbReference type="PROSITE-ProRule" id="PRU00169"/>
    </source>
</evidence>
<organism evidence="6 7">
    <name type="scientific">Roseateles oligotrophus</name>
    <dbReference type="NCBI Taxonomy" id="1769250"/>
    <lineage>
        <taxon>Bacteria</taxon>
        <taxon>Pseudomonadati</taxon>
        <taxon>Pseudomonadota</taxon>
        <taxon>Betaproteobacteria</taxon>
        <taxon>Burkholderiales</taxon>
        <taxon>Sphaerotilaceae</taxon>
        <taxon>Roseateles</taxon>
    </lineage>
</organism>
<feature type="domain" description="PAS" evidence="3">
    <location>
        <begin position="132"/>
        <end position="176"/>
    </location>
</feature>
<evidence type="ECO:0000259" key="3">
    <source>
        <dbReference type="PROSITE" id="PS50112"/>
    </source>
</evidence>
<dbReference type="SUPFAM" id="SSF141868">
    <property type="entry name" value="EAL domain-like"/>
    <property type="match status" value="1"/>
</dbReference>
<keyword evidence="7" id="KW-1185">Reference proteome</keyword>
<dbReference type="Gene3D" id="3.20.20.450">
    <property type="entry name" value="EAL domain"/>
    <property type="match status" value="1"/>
</dbReference>
<dbReference type="InterPro" id="IPR035919">
    <property type="entry name" value="EAL_sf"/>
</dbReference>
<dbReference type="PANTHER" id="PTHR44757">
    <property type="entry name" value="DIGUANYLATE CYCLASE DGCP"/>
    <property type="match status" value="1"/>
</dbReference>
<dbReference type="PROSITE" id="PS50112">
    <property type="entry name" value="PAS"/>
    <property type="match status" value="1"/>
</dbReference>
<dbReference type="InterPro" id="IPR001610">
    <property type="entry name" value="PAC"/>
</dbReference>
<feature type="modified residue" description="4-aspartylphosphate" evidence="1">
    <location>
        <position position="55"/>
    </location>
</feature>
<dbReference type="InterPro" id="IPR011006">
    <property type="entry name" value="CheY-like_superfamily"/>
</dbReference>
<proteinExistence type="predicted"/>
<dbReference type="CDD" id="cd01949">
    <property type="entry name" value="GGDEF"/>
    <property type="match status" value="1"/>
</dbReference>
<dbReference type="InterPro" id="IPR000160">
    <property type="entry name" value="GGDEF_dom"/>
</dbReference>
<dbReference type="Pfam" id="PF08448">
    <property type="entry name" value="PAS_4"/>
    <property type="match status" value="1"/>
</dbReference>
<name>A0ABT2YIX4_9BURK</name>
<dbReference type="SUPFAM" id="SSF55785">
    <property type="entry name" value="PYP-like sensor domain (PAS domain)"/>
    <property type="match status" value="2"/>
</dbReference>
<dbReference type="PANTHER" id="PTHR44757:SF2">
    <property type="entry name" value="BIOFILM ARCHITECTURE MAINTENANCE PROTEIN MBAA"/>
    <property type="match status" value="1"/>
</dbReference>
<dbReference type="SMART" id="SM00052">
    <property type="entry name" value="EAL"/>
    <property type="match status" value="1"/>
</dbReference>
<dbReference type="Pfam" id="PF00563">
    <property type="entry name" value="EAL"/>
    <property type="match status" value="1"/>
</dbReference>
<feature type="domain" description="EAL" evidence="4">
    <location>
        <begin position="561"/>
        <end position="813"/>
    </location>
</feature>